<name>A0ABU3BAE9_9GAMM</name>
<comment type="similarity">
    <text evidence="1">Belongs to the PAPS reductase family. CysH subfamily.</text>
</comment>
<reference evidence="4 5" key="1">
    <citation type="submission" date="2023-09" db="EMBL/GenBank/DDBJ databases">
        <authorList>
            <person name="Rey-Velasco X."/>
        </authorList>
    </citation>
    <scope>NUCLEOTIDE SEQUENCE [LARGE SCALE GENOMIC DNA]</scope>
    <source>
        <strain evidence="4 5">P385</strain>
    </source>
</reference>
<dbReference type="Pfam" id="PF01507">
    <property type="entry name" value="PAPS_reduct"/>
    <property type="match status" value="1"/>
</dbReference>
<dbReference type="Gene3D" id="3.40.50.620">
    <property type="entry name" value="HUPs"/>
    <property type="match status" value="1"/>
</dbReference>
<dbReference type="SUPFAM" id="SSF52402">
    <property type="entry name" value="Adenine nucleotide alpha hydrolases-like"/>
    <property type="match status" value="1"/>
</dbReference>
<dbReference type="PANTHER" id="PTHR46509:SF1">
    <property type="entry name" value="PHOSPHOADENOSINE PHOSPHOSULFATE REDUCTASE"/>
    <property type="match status" value="1"/>
</dbReference>
<comment type="caution">
    <text evidence="4">The sequence shown here is derived from an EMBL/GenBank/DDBJ whole genome shotgun (WGS) entry which is preliminary data.</text>
</comment>
<accession>A0ABU3BAE9</accession>
<comment type="pathway">
    <text evidence="2">Sulfur metabolism; hydrogen sulfide biosynthesis; sulfite from sulfate.</text>
</comment>
<organism evidence="4 5">
    <name type="scientific">Spectribacter acetivorans</name>
    <dbReference type="NCBI Taxonomy" id="3075603"/>
    <lineage>
        <taxon>Bacteria</taxon>
        <taxon>Pseudomonadati</taxon>
        <taxon>Pseudomonadota</taxon>
        <taxon>Gammaproteobacteria</taxon>
        <taxon>Salinisphaerales</taxon>
        <taxon>Salinisphaeraceae</taxon>
        <taxon>Spectribacter</taxon>
    </lineage>
</organism>
<sequence>MTDTDTTNLNQQLANQSAEAIVAWALSRPGRPLITTNFGPYSAVLLHMCTQVRPDLPVLWVDSGYNTRQTYLYAENLIEMLDLDIHVYNPLQSAARRDALMGIPDVDDPRHETFTEQVKLEPFRRAFADLKPDLWLTALRREQTEFRQGLETVTQDQPGGVLKVSPLLDWRETDMKAYLLAHGLPNENRYFDPTKVLGNRECGLHNRFTA</sequence>
<dbReference type="InterPro" id="IPR002500">
    <property type="entry name" value="PAPS_reduct_dom"/>
</dbReference>
<feature type="domain" description="Phosphoadenosine phosphosulphate reductase" evidence="3">
    <location>
        <begin position="32"/>
        <end position="198"/>
    </location>
</feature>
<evidence type="ECO:0000313" key="4">
    <source>
        <dbReference type="EMBL" id="MDT0619450.1"/>
    </source>
</evidence>
<protein>
    <submittedName>
        <fullName evidence="4">Phosphoadenosine phosphosulfate reductase family protein</fullName>
    </submittedName>
</protein>
<evidence type="ECO:0000313" key="5">
    <source>
        <dbReference type="Proteomes" id="UP001259982"/>
    </source>
</evidence>
<dbReference type="Proteomes" id="UP001259982">
    <property type="component" value="Unassembled WGS sequence"/>
</dbReference>
<dbReference type="EMBL" id="JAVRHY010000014">
    <property type="protein sequence ID" value="MDT0619450.1"/>
    <property type="molecule type" value="Genomic_DNA"/>
</dbReference>
<proteinExistence type="inferred from homology"/>
<dbReference type="PANTHER" id="PTHR46509">
    <property type="entry name" value="PHOSPHOADENOSINE PHOSPHOSULFATE REDUCTASE"/>
    <property type="match status" value="1"/>
</dbReference>
<evidence type="ECO:0000256" key="2">
    <source>
        <dbReference type="ARBA" id="ARBA00024327"/>
    </source>
</evidence>
<dbReference type="InterPro" id="IPR014729">
    <property type="entry name" value="Rossmann-like_a/b/a_fold"/>
</dbReference>
<dbReference type="RefSeq" id="WP_311659892.1">
    <property type="nucleotide sequence ID" value="NZ_JAVRHY010000014.1"/>
</dbReference>
<keyword evidence="5" id="KW-1185">Reference proteome</keyword>
<gene>
    <name evidence="4" type="ORF">RM531_13310</name>
</gene>
<evidence type="ECO:0000259" key="3">
    <source>
        <dbReference type="Pfam" id="PF01507"/>
    </source>
</evidence>
<evidence type="ECO:0000256" key="1">
    <source>
        <dbReference type="ARBA" id="ARBA00009732"/>
    </source>
</evidence>